<feature type="signal peptide" evidence="1">
    <location>
        <begin position="1"/>
        <end position="17"/>
    </location>
</feature>
<dbReference type="AlphaFoldDB" id="A6DKQ8"/>
<comment type="caution">
    <text evidence="3">The sequence shown here is derived from an EMBL/GenBank/DDBJ whole genome shotgun (WGS) entry which is preliminary data.</text>
</comment>
<evidence type="ECO:0000256" key="1">
    <source>
        <dbReference type="SAM" id="SignalP"/>
    </source>
</evidence>
<dbReference type="RefSeq" id="WP_007278470.1">
    <property type="nucleotide sequence ID" value="NZ_ABCK01000007.1"/>
</dbReference>
<reference evidence="3 4" key="1">
    <citation type="journal article" date="2010" name="J. Bacteriol.">
        <title>Genome sequence of Lentisphaera araneosa HTCC2155T, the type species of the order Lentisphaerales in the phylum Lentisphaerae.</title>
        <authorList>
            <person name="Thrash J.C."/>
            <person name="Cho J.C."/>
            <person name="Vergin K.L."/>
            <person name="Morris R.M."/>
            <person name="Giovannoni S.J."/>
        </authorList>
    </citation>
    <scope>NUCLEOTIDE SEQUENCE [LARGE SCALE GENOMIC DNA]</scope>
    <source>
        <strain evidence="3 4">HTCC2155</strain>
    </source>
</reference>
<evidence type="ECO:0000313" key="4">
    <source>
        <dbReference type="Proteomes" id="UP000004947"/>
    </source>
</evidence>
<keyword evidence="4" id="KW-1185">Reference proteome</keyword>
<feature type="domain" description="Peptidase C39-like" evidence="2">
    <location>
        <begin position="194"/>
        <end position="349"/>
    </location>
</feature>
<accession>A6DKQ8</accession>
<sequence length="376" mass="42852">MKLLFNIYILLFSVVNAAEIESLFKDPNTATLASSQFVDSNKDFVWKGDNKRVAISKSSSVMGYNAYESLAYFTAKGKLVRLDSWIYNKGDQGEKSSDEFEKIYKDLLNKLSAHFGVKPKRFAKDGATRGLAYSFMITQKYEVRLLIGHDKKKKPSYLSLVMRNYATSDRVNSETKTKAFIKKTSTGDVYIDMIPMIDQGEKGYCVPATLTRIGQHYGVDVSMHELAMVAHSSSEGGTSLRQAMDAVKKGRIALSIRDIKVNYYDQIPYRVTANEVKAWAREIEDKNRDMARFEKEVIKRIDRGRMIAWSMMAGAFPEKGVLEGKMGGHMRMIIGYNSKTREILYSDSWGKGHEIKRWPLKYAYLVTTRLYDVVPK</sequence>
<dbReference type="eggNOG" id="COG3271">
    <property type="taxonomic scope" value="Bacteria"/>
</dbReference>
<keyword evidence="1" id="KW-0732">Signal</keyword>
<evidence type="ECO:0000259" key="2">
    <source>
        <dbReference type="Pfam" id="PF13529"/>
    </source>
</evidence>
<feature type="chain" id="PRO_5002691196" description="Peptidase C39-like domain-containing protein" evidence="1">
    <location>
        <begin position="18"/>
        <end position="376"/>
    </location>
</feature>
<dbReference type="EMBL" id="ABCK01000007">
    <property type="protein sequence ID" value="EDM27956.1"/>
    <property type="molecule type" value="Genomic_DNA"/>
</dbReference>
<dbReference type="STRING" id="313628.LNTAR_01105"/>
<dbReference type="OrthoDB" id="9814098at2"/>
<organism evidence="3 4">
    <name type="scientific">Lentisphaera araneosa HTCC2155</name>
    <dbReference type="NCBI Taxonomy" id="313628"/>
    <lineage>
        <taxon>Bacteria</taxon>
        <taxon>Pseudomonadati</taxon>
        <taxon>Lentisphaerota</taxon>
        <taxon>Lentisphaeria</taxon>
        <taxon>Lentisphaerales</taxon>
        <taxon>Lentisphaeraceae</taxon>
        <taxon>Lentisphaera</taxon>
    </lineage>
</organism>
<proteinExistence type="predicted"/>
<gene>
    <name evidence="3" type="ORF">LNTAR_01105</name>
</gene>
<protein>
    <recommendedName>
        <fullName evidence="2">Peptidase C39-like domain-containing protein</fullName>
    </recommendedName>
</protein>
<dbReference type="InterPro" id="IPR039564">
    <property type="entry name" value="Peptidase_C39-like"/>
</dbReference>
<evidence type="ECO:0000313" key="3">
    <source>
        <dbReference type="EMBL" id="EDM27956.1"/>
    </source>
</evidence>
<name>A6DKQ8_9BACT</name>
<dbReference type="Pfam" id="PF13529">
    <property type="entry name" value="Peptidase_C39_2"/>
    <property type="match status" value="1"/>
</dbReference>
<dbReference type="Proteomes" id="UP000004947">
    <property type="component" value="Unassembled WGS sequence"/>
</dbReference>